<dbReference type="Proteomes" id="UP000640531">
    <property type="component" value="Unassembled WGS sequence"/>
</dbReference>
<dbReference type="InterPro" id="IPR048567">
    <property type="entry name" value="CyanoTRADDas_TM"/>
</dbReference>
<keyword evidence="1" id="KW-1133">Transmembrane helix</keyword>
<organism evidence="3 4">
    <name type="scientific">Anabaena lutea FACHB-196</name>
    <dbReference type="NCBI Taxonomy" id="2692881"/>
    <lineage>
        <taxon>Bacteria</taxon>
        <taxon>Bacillati</taxon>
        <taxon>Cyanobacteriota</taxon>
        <taxon>Cyanophyceae</taxon>
        <taxon>Nostocales</taxon>
        <taxon>Nostocaceae</taxon>
        <taxon>Anabaena</taxon>
    </lineage>
</organism>
<dbReference type="EMBL" id="JACJST010000002">
    <property type="protein sequence ID" value="MBD2567115.1"/>
    <property type="molecule type" value="Genomic_DNA"/>
</dbReference>
<dbReference type="Pfam" id="PF20712">
    <property type="entry name" value="CyanoTRADDas_TM"/>
    <property type="match status" value="1"/>
</dbReference>
<gene>
    <name evidence="3" type="ORF">H6G59_04225</name>
</gene>
<evidence type="ECO:0000256" key="1">
    <source>
        <dbReference type="SAM" id="Phobius"/>
    </source>
</evidence>
<feature type="domain" description="Cyanobacterial TRADD-N associated 2 transmembrane" evidence="2">
    <location>
        <begin position="33"/>
        <end position="86"/>
    </location>
</feature>
<keyword evidence="4" id="KW-1185">Reference proteome</keyword>
<evidence type="ECO:0000259" key="2">
    <source>
        <dbReference type="Pfam" id="PF20712"/>
    </source>
</evidence>
<evidence type="ECO:0000313" key="4">
    <source>
        <dbReference type="Proteomes" id="UP000640531"/>
    </source>
</evidence>
<feature type="transmembrane region" description="Helical" evidence="1">
    <location>
        <begin position="31"/>
        <end position="56"/>
    </location>
</feature>
<name>A0ABR8FE38_9NOST</name>
<accession>A0ABR8FE38</accession>
<protein>
    <recommendedName>
        <fullName evidence="2">Cyanobacterial TRADD-N associated 2 transmembrane domain-containing protein</fullName>
    </recommendedName>
</protein>
<keyword evidence="1" id="KW-0472">Membrane</keyword>
<keyword evidence="1" id="KW-0812">Transmembrane</keyword>
<dbReference type="RefSeq" id="WP_190711894.1">
    <property type="nucleotide sequence ID" value="NZ_JACJST010000002.1"/>
</dbReference>
<proteinExistence type="predicted"/>
<sequence length="98" mass="10722">MSFNFFNNHNNDDLVKIKVEAQQVIIDRYKLASYIAAGVVAASAMMALGGVGLLYFGKISEATLTTGVGALATMTSIQYAKQTKDELFDMLKDIKEDH</sequence>
<comment type="caution">
    <text evidence="3">The sequence shown here is derived from an EMBL/GenBank/DDBJ whole genome shotgun (WGS) entry which is preliminary data.</text>
</comment>
<reference evidence="3 4" key="1">
    <citation type="journal article" date="2020" name="ISME J.">
        <title>Comparative genomics reveals insights into cyanobacterial evolution and habitat adaptation.</title>
        <authorList>
            <person name="Chen M.Y."/>
            <person name="Teng W.K."/>
            <person name="Zhao L."/>
            <person name="Hu C.X."/>
            <person name="Zhou Y.K."/>
            <person name="Han B.P."/>
            <person name="Song L.R."/>
            <person name="Shu W.S."/>
        </authorList>
    </citation>
    <scope>NUCLEOTIDE SEQUENCE [LARGE SCALE GENOMIC DNA]</scope>
    <source>
        <strain evidence="3 4">FACHB-196</strain>
    </source>
</reference>
<evidence type="ECO:0000313" key="3">
    <source>
        <dbReference type="EMBL" id="MBD2567115.1"/>
    </source>
</evidence>